<keyword evidence="3" id="KW-1185">Reference proteome</keyword>
<protein>
    <submittedName>
        <fullName evidence="2">Uncharacterized protein</fullName>
    </submittedName>
</protein>
<evidence type="ECO:0000313" key="3">
    <source>
        <dbReference type="Proteomes" id="UP001066276"/>
    </source>
</evidence>
<comment type="caution">
    <text evidence="2">The sequence shown here is derived from an EMBL/GenBank/DDBJ whole genome shotgun (WGS) entry which is preliminary data.</text>
</comment>
<proteinExistence type="predicted"/>
<dbReference type="Proteomes" id="UP001066276">
    <property type="component" value="Chromosome 8"/>
</dbReference>
<evidence type="ECO:0000313" key="2">
    <source>
        <dbReference type="EMBL" id="KAJ1117817.1"/>
    </source>
</evidence>
<feature type="region of interest" description="Disordered" evidence="1">
    <location>
        <begin position="78"/>
        <end position="108"/>
    </location>
</feature>
<feature type="compositionally biased region" description="Basic and acidic residues" evidence="1">
    <location>
        <begin position="1"/>
        <end position="16"/>
    </location>
</feature>
<dbReference type="AlphaFoldDB" id="A0AAV7NRV1"/>
<reference evidence="2" key="1">
    <citation type="journal article" date="2022" name="bioRxiv">
        <title>Sequencing and chromosome-scale assembly of the giantPleurodeles waltlgenome.</title>
        <authorList>
            <person name="Brown T."/>
            <person name="Elewa A."/>
            <person name="Iarovenko S."/>
            <person name="Subramanian E."/>
            <person name="Araus A.J."/>
            <person name="Petzold A."/>
            <person name="Susuki M."/>
            <person name="Suzuki K.-i.T."/>
            <person name="Hayashi T."/>
            <person name="Toyoda A."/>
            <person name="Oliveira C."/>
            <person name="Osipova E."/>
            <person name="Leigh N.D."/>
            <person name="Simon A."/>
            <person name="Yun M.H."/>
        </authorList>
    </citation>
    <scope>NUCLEOTIDE SEQUENCE</scope>
    <source>
        <strain evidence="2">20211129_DDA</strain>
        <tissue evidence="2">Liver</tissue>
    </source>
</reference>
<sequence length="108" mass="11517">MRENKSLRKTEAESSRTRVGASLPERTAVTASTQHSSSVSLVLLVRRPAIWQSDGQGQEPVFERPEPVQGFEAAATAAHSAGAGEPELGGVGSVGGWQFPETKESKER</sequence>
<name>A0AAV7NRV1_PLEWA</name>
<evidence type="ECO:0000256" key="1">
    <source>
        <dbReference type="SAM" id="MobiDB-lite"/>
    </source>
</evidence>
<organism evidence="2 3">
    <name type="scientific">Pleurodeles waltl</name>
    <name type="common">Iberian ribbed newt</name>
    <dbReference type="NCBI Taxonomy" id="8319"/>
    <lineage>
        <taxon>Eukaryota</taxon>
        <taxon>Metazoa</taxon>
        <taxon>Chordata</taxon>
        <taxon>Craniata</taxon>
        <taxon>Vertebrata</taxon>
        <taxon>Euteleostomi</taxon>
        <taxon>Amphibia</taxon>
        <taxon>Batrachia</taxon>
        <taxon>Caudata</taxon>
        <taxon>Salamandroidea</taxon>
        <taxon>Salamandridae</taxon>
        <taxon>Pleurodelinae</taxon>
        <taxon>Pleurodeles</taxon>
    </lineage>
</organism>
<accession>A0AAV7NRV1</accession>
<feature type="region of interest" description="Disordered" evidence="1">
    <location>
        <begin position="1"/>
        <end position="34"/>
    </location>
</feature>
<gene>
    <name evidence="2" type="ORF">NDU88_006013</name>
</gene>
<dbReference type="EMBL" id="JANPWB010000012">
    <property type="protein sequence ID" value="KAJ1117817.1"/>
    <property type="molecule type" value="Genomic_DNA"/>
</dbReference>